<dbReference type="GO" id="GO:0005829">
    <property type="term" value="C:cytosol"/>
    <property type="evidence" value="ECO:0007669"/>
    <property type="project" value="TreeGrafter"/>
</dbReference>
<organism evidence="3 4">
    <name type="scientific">Prototheca wickerhamii</name>
    <dbReference type="NCBI Taxonomy" id="3111"/>
    <lineage>
        <taxon>Eukaryota</taxon>
        <taxon>Viridiplantae</taxon>
        <taxon>Chlorophyta</taxon>
        <taxon>core chlorophytes</taxon>
        <taxon>Trebouxiophyceae</taxon>
        <taxon>Chlorellales</taxon>
        <taxon>Chlorellaceae</taxon>
        <taxon>Prototheca</taxon>
    </lineage>
</organism>
<dbReference type="Gene3D" id="2.60.260.20">
    <property type="entry name" value="Urease metallochaperone UreE, N-terminal domain"/>
    <property type="match status" value="2"/>
</dbReference>
<dbReference type="SUPFAM" id="SSF49493">
    <property type="entry name" value="HSP40/DnaJ peptide-binding domain"/>
    <property type="match status" value="2"/>
</dbReference>
<evidence type="ECO:0000313" key="4">
    <source>
        <dbReference type="Proteomes" id="UP001255856"/>
    </source>
</evidence>
<dbReference type="Pfam" id="PF01556">
    <property type="entry name" value="DnaJ_C"/>
    <property type="match status" value="1"/>
</dbReference>
<dbReference type="SMART" id="SM00271">
    <property type="entry name" value="DnaJ"/>
    <property type="match status" value="1"/>
</dbReference>
<dbReference type="SUPFAM" id="SSF46565">
    <property type="entry name" value="Chaperone J-domain"/>
    <property type="match status" value="1"/>
</dbReference>
<dbReference type="PRINTS" id="PR00625">
    <property type="entry name" value="JDOMAIN"/>
</dbReference>
<feature type="domain" description="J" evidence="2">
    <location>
        <begin position="4"/>
        <end position="88"/>
    </location>
</feature>
<protein>
    <recommendedName>
        <fullName evidence="2">J domain-containing protein</fullName>
    </recommendedName>
</protein>
<dbReference type="Proteomes" id="UP001255856">
    <property type="component" value="Unassembled WGS sequence"/>
</dbReference>
<accession>A0AAD9MMP8</accession>
<evidence type="ECO:0000313" key="3">
    <source>
        <dbReference type="EMBL" id="KAK2077326.1"/>
    </source>
</evidence>
<proteinExistence type="predicted"/>
<dbReference type="GO" id="GO:0006457">
    <property type="term" value="P:protein folding"/>
    <property type="evidence" value="ECO:0007669"/>
    <property type="project" value="InterPro"/>
</dbReference>
<comment type="caution">
    <text evidence="3">The sequence shown here is derived from an EMBL/GenBank/DDBJ whole genome shotgun (WGS) entry which is preliminary data.</text>
</comment>
<keyword evidence="1" id="KW-0143">Chaperone</keyword>
<dbReference type="PANTHER" id="PTHR24078">
    <property type="entry name" value="DNAJ HOMOLOG SUBFAMILY C MEMBER"/>
    <property type="match status" value="1"/>
</dbReference>
<dbReference type="InterPro" id="IPR051339">
    <property type="entry name" value="DnaJ_subfamily_B"/>
</dbReference>
<dbReference type="Gene3D" id="1.10.287.110">
    <property type="entry name" value="DnaJ domain"/>
    <property type="match status" value="1"/>
</dbReference>
<dbReference type="Pfam" id="PF00226">
    <property type="entry name" value="DnaJ"/>
    <property type="match status" value="1"/>
</dbReference>
<dbReference type="CDD" id="cd06257">
    <property type="entry name" value="DnaJ"/>
    <property type="match status" value="1"/>
</dbReference>
<dbReference type="PROSITE" id="PS50076">
    <property type="entry name" value="DNAJ_2"/>
    <property type="match status" value="1"/>
</dbReference>
<dbReference type="InterPro" id="IPR001623">
    <property type="entry name" value="DnaJ_domain"/>
</dbReference>
<keyword evidence="4" id="KW-1185">Reference proteome</keyword>
<gene>
    <name evidence="3" type="ORF">QBZ16_004960</name>
</gene>
<dbReference type="InterPro" id="IPR002939">
    <property type="entry name" value="DnaJ_C"/>
</dbReference>
<dbReference type="GO" id="GO:0051082">
    <property type="term" value="F:unfolded protein binding"/>
    <property type="evidence" value="ECO:0007669"/>
    <property type="project" value="InterPro"/>
</dbReference>
<dbReference type="PANTHER" id="PTHR24078:SF553">
    <property type="entry name" value="DNAJ HOMOLOG SUBFAMILY B MEMBER 5"/>
    <property type="match status" value="1"/>
</dbReference>
<dbReference type="AlphaFoldDB" id="A0AAD9MMP8"/>
<dbReference type="CDD" id="cd10747">
    <property type="entry name" value="DnaJ_C"/>
    <property type="match status" value="1"/>
</dbReference>
<evidence type="ECO:0000256" key="1">
    <source>
        <dbReference type="ARBA" id="ARBA00023186"/>
    </source>
</evidence>
<sequence length="221" mass="24963">MGRDFYKILGVAKDAKDDDLKKAYRKLAMKWHPDKNPGDKQAAAAEKFKEVSEAYDKLEIPLQCTLEELYAGATKRRKVTRRVADAAGRVSQKEETLEIVVRPGWKEGTRITTWFFVIKQAPHDRYVRRGDDLETTVELALPRALGGGTVDVPTLDGRVLRVRLREVVTPRSVRVVKGEGMPISKLPGQKGDLHIKFNIVFPKRQLDETETAQLEALLEGK</sequence>
<dbReference type="InterPro" id="IPR036869">
    <property type="entry name" value="J_dom_sf"/>
</dbReference>
<name>A0AAD9MMP8_PROWI</name>
<reference evidence="3" key="1">
    <citation type="submission" date="2021-01" db="EMBL/GenBank/DDBJ databases">
        <authorList>
            <person name="Eckstrom K.M.E."/>
        </authorList>
    </citation>
    <scope>NUCLEOTIDE SEQUENCE</scope>
    <source>
        <strain evidence="3">UVCC 0001</strain>
    </source>
</reference>
<dbReference type="InterPro" id="IPR008971">
    <property type="entry name" value="HSP40/DnaJ_pept-bd"/>
</dbReference>
<dbReference type="EMBL" id="JASFZW010000007">
    <property type="protein sequence ID" value="KAK2077326.1"/>
    <property type="molecule type" value="Genomic_DNA"/>
</dbReference>
<dbReference type="FunFam" id="2.60.260.20:FF:000006">
    <property type="entry name" value="DnaJ subfamily B member 13"/>
    <property type="match status" value="1"/>
</dbReference>
<dbReference type="GO" id="GO:0051087">
    <property type="term" value="F:protein-folding chaperone binding"/>
    <property type="evidence" value="ECO:0007669"/>
    <property type="project" value="TreeGrafter"/>
</dbReference>
<evidence type="ECO:0000259" key="2">
    <source>
        <dbReference type="PROSITE" id="PS50076"/>
    </source>
</evidence>